<accession>A0A178IC60</accession>
<dbReference type="PIRSF" id="PIRSF026166">
    <property type="entry name" value="UCP026166"/>
    <property type="match status" value="1"/>
</dbReference>
<dbReference type="InterPro" id="IPR038770">
    <property type="entry name" value="Na+/solute_symporter_sf"/>
</dbReference>
<dbReference type="Pfam" id="PF13593">
    <property type="entry name" value="SBF_like"/>
    <property type="match status" value="1"/>
</dbReference>
<feature type="transmembrane region" description="Helical" evidence="1">
    <location>
        <begin position="74"/>
        <end position="94"/>
    </location>
</feature>
<gene>
    <name evidence="2" type="ORF">AW736_22470</name>
</gene>
<evidence type="ECO:0000313" key="3">
    <source>
        <dbReference type="Proteomes" id="UP000078486"/>
    </source>
</evidence>
<comment type="caution">
    <text evidence="2">The sequence shown here is derived from an EMBL/GenBank/DDBJ whole genome shotgun (WGS) entry which is preliminary data.</text>
</comment>
<evidence type="ECO:0000313" key="2">
    <source>
        <dbReference type="EMBL" id="OAM87570.1"/>
    </source>
</evidence>
<proteinExistence type="predicted"/>
<dbReference type="STRING" id="1184151.AW736_22470"/>
<dbReference type="InterPro" id="IPR016833">
    <property type="entry name" value="Put_Na-Bile_cotransptr"/>
</dbReference>
<feature type="transmembrane region" description="Helical" evidence="1">
    <location>
        <begin position="40"/>
        <end position="62"/>
    </location>
</feature>
<dbReference type="OrthoDB" id="9792271at2"/>
<keyword evidence="1" id="KW-0472">Membrane</keyword>
<evidence type="ECO:0000256" key="1">
    <source>
        <dbReference type="SAM" id="Phobius"/>
    </source>
</evidence>
<sequence>MGRLSRFKIDWFLIGLGVATALAWLFPGPGAEGGWMHPEILTKAGVALIFFLHGLALSFAALKSGALKWRLHLVVQLCTFLFFPLLGILLLWLAGDHVAGNLRTGIFYLCALPSTVSSSIAMTAAARGNVPAAVFNATLSSMIGVVLTPLWMSWLLKTGGHSLPLGPVILDLVLWLVLPLVAGQALRPLLGAWAGRNKSLINKVDRGTILLLVYTSFCDSVKWGVWSEHGWLTLVFAVVVAGAVFYAVLFATGAVCNRLGFTPPDRIAAVFCGSKKSLASGVPMAQIIFAGNPGLGMILLPIMIYHPLQLIICGALAGRWAKREGE</sequence>
<feature type="transmembrane region" description="Helical" evidence="1">
    <location>
        <begin position="9"/>
        <end position="28"/>
    </location>
</feature>
<feature type="transmembrane region" description="Helical" evidence="1">
    <location>
        <begin position="231"/>
        <end position="255"/>
    </location>
</feature>
<dbReference type="AlphaFoldDB" id="A0A178IC60"/>
<feature type="transmembrane region" description="Helical" evidence="1">
    <location>
        <begin position="106"/>
        <end position="126"/>
    </location>
</feature>
<dbReference type="Proteomes" id="UP000078486">
    <property type="component" value="Unassembled WGS sequence"/>
</dbReference>
<dbReference type="Gene3D" id="1.20.1530.20">
    <property type="match status" value="1"/>
</dbReference>
<dbReference type="RefSeq" id="WP_068772689.1">
    <property type="nucleotide sequence ID" value="NZ_CP109796.1"/>
</dbReference>
<keyword evidence="1" id="KW-1133">Transmembrane helix</keyword>
<feature type="transmembrane region" description="Helical" evidence="1">
    <location>
        <begin position="133"/>
        <end position="152"/>
    </location>
</feature>
<name>A0A178IC60_9BACT</name>
<reference evidence="2 3" key="1">
    <citation type="submission" date="2016-01" db="EMBL/GenBank/DDBJ databases">
        <title>High potential of lignocellulose degradation of a new Verrucomicrobia species.</title>
        <authorList>
            <person name="Wang Y."/>
            <person name="Shi Y."/>
            <person name="Qiu Z."/>
            <person name="Liu S."/>
            <person name="Yang H."/>
        </authorList>
    </citation>
    <scope>NUCLEOTIDE SEQUENCE [LARGE SCALE GENOMIC DNA]</scope>
    <source>
        <strain evidence="2 3">TSB47</strain>
    </source>
</reference>
<dbReference type="PANTHER" id="PTHR18640:SF5">
    <property type="entry name" value="SODIUM_BILE ACID COTRANSPORTER 7"/>
    <property type="match status" value="1"/>
</dbReference>
<dbReference type="GO" id="GO:0005886">
    <property type="term" value="C:plasma membrane"/>
    <property type="evidence" value="ECO:0007669"/>
    <property type="project" value="TreeGrafter"/>
</dbReference>
<protein>
    <submittedName>
        <fullName evidence="2">Bile acid:sodium symporter</fullName>
    </submittedName>
</protein>
<keyword evidence="1" id="KW-0812">Transmembrane</keyword>
<feature type="transmembrane region" description="Helical" evidence="1">
    <location>
        <begin position="172"/>
        <end position="195"/>
    </location>
</feature>
<dbReference type="PANTHER" id="PTHR18640">
    <property type="entry name" value="SOLUTE CARRIER FAMILY 10 MEMBER 7"/>
    <property type="match status" value="1"/>
</dbReference>
<keyword evidence="3" id="KW-1185">Reference proteome</keyword>
<dbReference type="EMBL" id="LRRQ01000168">
    <property type="protein sequence ID" value="OAM87570.1"/>
    <property type="molecule type" value="Genomic_DNA"/>
</dbReference>
<feature type="transmembrane region" description="Helical" evidence="1">
    <location>
        <begin position="295"/>
        <end position="317"/>
    </location>
</feature>
<organism evidence="2 3">
    <name type="scientific">Termitidicoccus mucosus</name>
    <dbReference type="NCBI Taxonomy" id="1184151"/>
    <lineage>
        <taxon>Bacteria</taxon>
        <taxon>Pseudomonadati</taxon>
        <taxon>Verrucomicrobiota</taxon>
        <taxon>Opitutia</taxon>
        <taxon>Opitutales</taxon>
        <taxon>Opitutaceae</taxon>
        <taxon>Termitidicoccus</taxon>
    </lineage>
</organism>